<dbReference type="CDD" id="cd00130">
    <property type="entry name" value="PAS"/>
    <property type="match status" value="1"/>
</dbReference>
<keyword evidence="16" id="KW-0675">Receptor</keyword>
<gene>
    <name evidence="18" type="ORF">H4W29_003699</name>
</gene>
<evidence type="ECO:0000256" key="11">
    <source>
        <dbReference type="ARBA" id="ARBA00022741"/>
    </source>
</evidence>
<dbReference type="InterPro" id="IPR001610">
    <property type="entry name" value="PAC"/>
</dbReference>
<evidence type="ECO:0000256" key="14">
    <source>
        <dbReference type="ARBA" id="ARBA00022991"/>
    </source>
</evidence>
<keyword evidence="13" id="KW-0067">ATP-binding</keyword>
<dbReference type="PROSITE" id="PS50113">
    <property type="entry name" value="PAC"/>
    <property type="match status" value="1"/>
</dbReference>
<name>A0ABR9ITJ3_RHIVS</name>
<dbReference type="NCBIfam" id="TIGR00229">
    <property type="entry name" value="sensory_box"/>
    <property type="match status" value="3"/>
</dbReference>
<comment type="caution">
    <text evidence="18">The sequence shown here is derived from an EMBL/GenBank/DDBJ whole genome shotgun (WGS) entry which is preliminary data.</text>
</comment>
<dbReference type="InterPro" id="IPR013656">
    <property type="entry name" value="PAS_4"/>
</dbReference>
<dbReference type="Pfam" id="PF07536">
    <property type="entry name" value="HWE_HK"/>
    <property type="match status" value="1"/>
</dbReference>
<keyword evidence="7" id="KW-0285">Flavoprotein</keyword>
<proteinExistence type="predicted"/>
<keyword evidence="10" id="KW-0677">Repeat</keyword>
<dbReference type="Gene3D" id="3.30.450.20">
    <property type="entry name" value="PAS domain"/>
    <property type="match status" value="3"/>
</dbReference>
<evidence type="ECO:0000256" key="13">
    <source>
        <dbReference type="ARBA" id="ARBA00022840"/>
    </source>
</evidence>
<dbReference type="SUPFAM" id="SSF55785">
    <property type="entry name" value="PYP-like sensor domain (PAS domain)"/>
    <property type="match status" value="3"/>
</dbReference>
<evidence type="ECO:0000256" key="12">
    <source>
        <dbReference type="ARBA" id="ARBA00022777"/>
    </source>
</evidence>
<sequence>MGTEAHGSGRAVMAESDSEDHYRILFDAIDDGFCIIEVLFDEEGRAQDYRFLRTNPAFERQTGLSEAAGRTMRALAPGHEQYWFDIYGKVALTGEPVRFERRAAALGGRWYEVHAFRIGAAEERQVAIIFRDIREKKQAEAALRESEAQYRTLFNSIDEGACIIERLPLRPDGLRDYRYIAMNKAMQAMFGIADLSGRTIREFFPDEVEDWYDDYDRVLETGEPIRFERESEPQGMVLEMFVSRLSQEPPQLLAVMQDITKRRRAEEAMRRSEERTRALINASSDAVYRMSPDWQEMRQLDGRGSDVEGPTVRWMEDYLFPEDQPRIRAAVARAIRERRPFELEHRVRRADGDVGWTFSRAIPIFGARGEIAEWFGMATDVTERVNARERQQMLNHELGHRLKNVLSLVQSIANQTFRQADNLAEAAETYSSRLISLGRATDILTETAWADASLHSLVQAGLTSVGDFSERIRISGPDLDLAPQQALMLTLTLHELATNSLKYGALSNETGVVDLSWGIGSDAEGELQFTFGWRESGGPEISAPSREGFGARMIGKLLPASFQGKAELRYEAAGFEFMLEAPLGEVIKRRG</sequence>
<keyword evidence="9" id="KW-0808">Transferase</keyword>
<keyword evidence="6" id="KW-0716">Sensory transduction</keyword>
<keyword evidence="19" id="KW-1185">Reference proteome</keyword>
<dbReference type="EC" id="2.7.13.3" evidence="2"/>
<dbReference type="SMART" id="SM00911">
    <property type="entry name" value="HWE_HK"/>
    <property type="match status" value="1"/>
</dbReference>
<dbReference type="Proteomes" id="UP000620262">
    <property type="component" value="Unassembled WGS sequence"/>
</dbReference>
<evidence type="ECO:0000256" key="5">
    <source>
        <dbReference type="ARBA" id="ARBA00022553"/>
    </source>
</evidence>
<dbReference type="SMART" id="SM00086">
    <property type="entry name" value="PAC"/>
    <property type="match status" value="1"/>
</dbReference>
<reference evidence="18 19" key="1">
    <citation type="submission" date="2020-10" db="EMBL/GenBank/DDBJ databases">
        <title>Sequencing the genomes of 1000 actinobacteria strains.</title>
        <authorList>
            <person name="Klenk H.-P."/>
        </authorList>
    </citation>
    <scope>NUCLEOTIDE SEQUENCE [LARGE SCALE GENOMIC DNA]</scope>
    <source>
        <strain evidence="18 19">DSM 7307</strain>
    </source>
</reference>
<evidence type="ECO:0000256" key="15">
    <source>
        <dbReference type="ARBA" id="ARBA00023026"/>
    </source>
</evidence>
<evidence type="ECO:0000256" key="9">
    <source>
        <dbReference type="ARBA" id="ARBA00022679"/>
    </source>
</evidence>
<dbReference type="EMBL" id="JADBEC010000001">
    <property type="protein sequence ID" value="MBE1506518.1"/>
    <property type="molecule type" value="Genomic_DNA"/>
</dbReference>
<dbReference type="InterPro" id="IPR035965">
    <property type="entry name" value="PAS-like_dom_sf"/>
</dbReference>
<keyword evidence="5" id="KW-0597">Phosphoprotein</keyword>
<organism evidence="18 19">
    <name type="scientific">Rhizobium viscosum</name>
    <name type="common">Arthrobacter viscosus</name>
    <dbReference type="NCBI Taxonomy" id="1673"/>
    <lineage>
        <taxon>Bacteria</taxon>
        <taxon>Pseudomonadati</taxon>
        <taxon>Pseudomonadota</taxon>
        <taxon>Alphaproteobacteria</taxon>
        <taxon>Hyphomicrobiales</taxon>
        <taxon>Rhizobiaceae</taxon>
        <taxon>Rhizobium/Agrobacterium group</taxon>
        <taxon>Rhizobium</taxon>
    </lineage>
</organism>
<dbReference type="Pfam" id="PF08448">
    <property type="entry name" value="PAS_4"/>
    <property type="match status" value="2"/>
</dbReference>
<keyword evidence="14" id="KW-0157">Chromophore</keyword>
<evidence type="ECO:0000256" key="4">
    <source>
        <dbReference type="ARBA" id="ARBA00022543"/>
    </source>
</evidence>
<dbReference type="InterPro" id="IPR000700">
    <property type="entry name" value="PAS-assoc_C"/>
</dbReference>
<keyword evidence="11" id="KW-0547">Nucleotide-binding</keyword>
<evidence type="ECO:0000256" key="2">
    <source>
        <dbReference type="ARBA" id="ARBA00012438"/>
    </source>
</evidence>
<keyword evidence="12" id="KW-0418">Kinase</keyword>
<comment type="catalytic activity">
    <reaction evidence="1">
        <text>ATP + protein L-histidine = ADP + protein N-phospho-L-histidine.</text>
        <dbReference type="EC" id="2.7.13.3"/>
    </reaction>
</comment>
<evidence type="ECO:0000256" key="8">
    <source>
        <dbReference type="ARBA" id="ARBA00022643"/>
    </source>
</evidence>
<evidence type="ECO:0000313" key="19">
    <source>
        <dbReference type="Proteomes" id="UP000620262"/>
    </source>
</evidence>
<protein>
    <recommendedName>
        <fullName evidence="3">Blue-light-activated histidine kinase</fullName>
        <ecNumber evidence="2">2.7.13.3</ecNumber>
    </recommendedName>
</protein>
<evidence type="ECO:0000313" key="18">
    <source>
        <dbReference type="EMBL" id="MBE1506518.1"/>
    </source>
</evidence>
<dbReference type="InterPro" id="IPR013655">
    <property type="entry name" value="PAS_fold_3"/>
</dbReference>
<evidence type="ECO:0000256" key="6">
    <source>
        <dbReference type="ARBA" id="ARBA00022606"/>
    </source>
</evidence>
<evidence type="ECO:0000256" key="3">
    <source>
        <dbReference type="ARBA" id="ARBA00021740"/>
    </source>
</evidence>
<dbReference type="Pfam" id="PF08447">
    <property type="entry name" value="PAS_3"/>
    <property type="match status" value="1"/>
</dbReference>
<accession>A0ABR9ITJ3</accession>
<dbReference type="RefSeq" id="WP_192730210.1">
    <property type="nucleotide sequence ID" value="NZ_BAAAVL010000013.1"/>
</dbReference>
<evidence type="ECO:0000259" key="17">
    <source>
        <dbReference type="PROSITE" id="PS50113"/>
    </source>
</evidence>
<evidence type="ECO:0000256" key="10">
    <source>
        <dbReference type="ARBA" id="ARBA00022737"/>
    </source>
</evidence>
<dbReference type="PANTHER" id="PTHR41523">
    <property type="entry name" value="TWO-COMPONENT SYSTEM SENSOR PROTEIN"/>
    <property type="match status" value="1"/>
</dbReference>
<evidence type="ECO:0000256" key="16">
    <source>
        <dbReference type="ARBA" id="ARBA00023170"/>
    </source>
</evidence>
<evidence type="ECO:0000256" key="1">
    <source>
        <dbReference type="ARBA" id="ARBA00000085"/>
    </source>
</evidence>
<dbReference type="InterPro" id="IPR000014">
    <property type="entry name" value="PAS"/>
</dbReference>
<evidence type="ECO:0000256" key="7">
    <source>
        <dbReference type="ARBA" id="ARBA00022630"/>
    </source>
</evidence>
<keyword evidence="4" id="KW-0600">Photoreceptor protein</keyword>
<keyword evidence="15" id="KW-0843">Virulence</keyword>
<dbReference type="InterPro" id="IPR011102">
    <property type="entry name" value="Sig_transdc_His_kinase_HWE"/>
</dbReference>
<dbReference type="PANTHER" id="PTHR41523:SF7">
    <property type="entry name" value="HISTIDINE KINASE"/>
    <property type="match status" value="1"/>
</dbReference>
<keyword evidence="8" id="KW-0288">FMN</keyword>
<feature type="domain" description="PAC" evidence="17">
    <location>
        <begin position="341"/>
        <end position="393"/>
    </location>
</feature>